<organism evidence="5 6">
    <name type="scientific">Aquitalea magnusonii</name>
    <dbReference type="NCBI Taxonomy" id="332411"/>
    <lineage>
        <taxon>Bacteria</taxon>
        <taxon>Pseudomonadati</taxon>
        <taxon>Pseudomonadota</taxon>
        <taxon>Betaproteobacteria</taxon>
        <taxon>Neisseriales</taxon>
        <taxon>Chromobacteriaceae</taxon>
        <taxon>Aquitalea</taxon>
    </lineage>
</organism>
<dbReference type="Pfam" id="PF13407">
    <property type="entry name" value="Peripla_BP_4"/>
    <property type="match status" value="1"/>
</dbReference>
<reference evidence="6" key="3">
    <citation type="journal article" date="2017" name="Plant Physiol. Biochem.">
        <title>Differential oxidative and antioxidative response of duckweed Lemna minor toward plant growth promoting/inhibiting bacteria.</title>
        <authorList>
            <person name="Ishizawa H."/>
            <person name="Kuroda M."/>
            <person name="Morikawa M."/>
            <person name="Ike M."/>
        </authorList>
    </citation>
    <scope>NUCLEOTIDE SEQUENCE [LARGE SCALE GENOMIC DNA]</scope>
    <source>
        <strain evidence="6">H3</strain>
    </source>
</reference>
<dbReference type="KEGG" id="amah:DLM_3358"/>
<dbReference type="Proteomes" id="UP000198290">
    <property type="component" value="Chromosome"/>
</dbReference>
<comment type="subcellular location">
    <subcellularLocation>
        <location evidence="1">Cell envelope</location>
    </subcellularLocation>
</comment>
<dbReference type="GO" id="GO:0030246">
    <property type="term" value="F:carbohydrate binding"/>
    <property type="evidence" value="ECO:0007669"/>
    <property type="project" value="UniProtKB-ARBA"/>
</dbReference>
<dbReference type="STRING" id="332411.VI06_10000"/>
<protein>
    <submittedName>
        <fullName evidence="5">Periplasmic sugar-binding domain protein</fullName>
    </submittedName>
</protein>
<evidence type="ECO:0000313" key="5">
    <source>
        <dbReference type="EMBL" id="BBF86948.1"/>
    </source>
</evidence>
<evidence type="ECO:0000256" key="2">
    <source>
        <dbReference type="ARBA" id="ARBA00007639"/>
    </source>
</evidence>
<reference evidence="6" key="1">
    <citation type="journal article" date="2017" name="Biotechnol. Biofuels">
        <title>Evaluation of environmental bacterial communities as a factor affecting the growth of duckweed Lemna minor.</title>
        <authorList>
            <person name="Ishizawa H."/>
            <person name="Kuroda M."/>
            <person name="Morikawa M."/>
            <person name="Ike M."/>
        </authorList>
    </citation>
    <scope>NUCLEOTIDE SEQUENCE [LARGE SCALE GENOMIC DNA]</scope>
    <source>
        <strain evidence="6">H3</strain>
    </source>
</reference>
<feature type="domain" description="Periplasmic binding protein" evidence="4">
    <location>
        <begin position="1"/>
        <end position="256"/>
    </location>
</feature>
<evidence type="ECO:0000256" key="3">
    <source>
        <dbReference type="ARBA" id="ARBA00022729"/>
    </source>
</evidence>
<dbReference type="GO" id="GO:0030313">
    <property type="term" value="C:cell envelope"/>
    <property type="evidence" value="ECO:0007669"/>
    <property type="project" value="UniProtKB-SubCell"/>
</dbReference>
<name>A0A3G9GGF9_9NEIS</name>
<accession>A0A3G9GGF9</accession>
<dbReference type="InterPro" id="IPR025997">
    <property type="entry name" value="SBP_2_dom"/>
</dbReference>
<dbReference type="CDD" id="cd06324">
    <property type="entry name" value="PBP1_ABC_sugar_binding-like"/>
    <property type="match status" value="1"/>
</dbReference>
<proteinExistence type="inferred from homology"/>
<dbReference type="SUPFAM" id="SSF53822">
    <property type="entry name" value="Periplasmic binding protein-like I"/>
    <property type="match status" value="1"/>
</dbReference>
<gene>
    <name evidence="5" type="ORF">DLM_3358</name>
</gene>
<evidence type="ECO:0000256" key="1">
    <source>
        <dbReference type="ARBA" id="ARBA00004196"/>
    </source>
</evidence>
<dbReference type="AlphaFoldDB" id="A0A3G9GGF9"/>
<sequence length="318" mass="35512">MQAAASQLGIQLEVLYAQRDPLQMVKLTRMVAQRPRKPDYLLLVNEKLTGPAMLSIADQAGIPSFISFNQLTPAQLQASGLPRQRLRRWLGSLAPDNTMAGSLTMQALLDEARQRFPRGTPLHVLMMAGDRSTPASTERVEGARQVLAAHPSARLTQLVYGEWERQRAQQQGLWLLQRYPQINIVWAANDEMAFGLEDAITRSGKQPGKQVLVSAINNSRQAMRERRDGRLSALAAGHFMMGAWSLVLLYDYQHGQDFASEGLQLQPVVFGTVSTAQARRFLQLFADNDFSGIHFKQFSKFANPALQRYAFGFSALLN</sequence>
<dbReference type="InterPro" id="IPR028082">
    <property type="entry name" value="Peripla_BP_I"/>
</dbReference>
<evidence type="ECO:0000313" key="6">
    <source>
        <dbReference type="Proteomes" id="UP000198290"/>
    </source>
</evidence>
<keyword evidence="3" id="KW-0732">Signal</keyword>
<reference evidence="5 6" key="2">
    <citation type="journal article" date="2017" name="Genome Announc.">
        <title>Draft genome sequence of Aquitalea magnusonii strain H3, a plant growth-promoting bacterium of duckweed Lemna minor.</title>
        <authorList>
            <person name="Ishizawa H."/>
            <person name="Kuroda M."/>
            <person name="Ike M."/>
        </authorList>
    </citation>
    <scope>NUCLEOTIDE SEQUENCE [LARGE SCALE GENOMIC DNA]</scope>
    <source>
        <strain evidence="5 6">H3</strain>
    </source>
</reference>
<comment type="similarity">
    <text evidence="2">Belongs to the bacterial solute-binding protein 2 family.</text>
</comment>
<dbReference type="EMBL" id="AP018823">
    <property type="protein sequence ID" value="BBF86948.1"/>
    <property type="molecule type" value="Genomic_DNA"/>
</dbReference>
<dbReference type="Gene3D" id="3.40.50.2300">
    <property type="match status" value="2"/>
</dbReference>
<dbReference type="PANTHER" id="PTHR46847">
    <property type="entry name" value="D-ALLOSE-BINDING PERIPLASMIC PROTEIN-RELATED"/>
    <property type="match status" value="1"/>
</dbReference>
<keyword evidence="6" id="KW-1185">Reference proteome</keyword>
<dbReference type="PANTHER" id="PTHR46847:SF2">
    <property type="entry name" value="ABC TRANSPORTER SUGAR-BINDING PROTEIN"/>
    <property type="match status" value="1"/>
</dbReference>
<evidence type="ECO:0000259" key="4">
    <source>
        <dbReference type="Pfam" id="PF13407"/>
    </source>
</evidence>